<keyword evidence="3 8" id="KW-0813">Transport</keyword>
<evidence type="ECO:0000256" key="6">
    <source>
        <dbReference type="ARBA" id="ARBA00022989"/>
    </source>
</evidence>
<dbReference type="Proteomes" id="UP000886858">
    <property type="component" value="Unassembled WGS sequence"/>
</dbReference>
<dbReference type="EMBL" id="DWYY01000091">
    <property type="protein sequence ID" value="HJA93158.1"/>
    <property type="molecule type" value="Genomic_DNA"/>
</dbReference>
<proteinExistence type="inferred from homology"/>
<evidence type="ECO:0000256" key="2">
    <source>
        <dbReference type="ARBA" id="ARBA00010692"/>
    </source>
</evidence>
<evidence type="ECO:0000256" key="9">
    <source>
        <dbReference type="SAM" id="Phobius"/>
    </source>
</evidence>
<keyword evidence="4 8" id="KW-1003">Cell membrane</keyword>
<dbReference type="GO" id="GO:0005886">
    <property type="term" value="C:plasma membrane"/>
    <property type="evidence" value="ECO:0007669"/>
    <property type="project" value="UniProtKB-SubCell"/>
</dbReference>
<feature type="transmembrane region" description="Helical" evidence="9">
    <location>
        <begin position="31"/>
        <end position="49"/>
    </location>
</feature>
<dbReference type="PIRSF" id="PIRSF016661">
    <property type="entry name" value="BioY"/>
    <property type="match status" value="1"/>
</dbReference>
<comment type="similarity">
    <text evidence="2 8">Belongs to the BioY family.</text>
</comment>
<evidence type="ECO:0000256" key="5">
    <source>
        <dbReference type="ARBA" id="ARBA00022692"/>
    </source>
</evidence>
<reference evidence="10" key="2">
    <citation type="submission" date="2021-04" db="EMBL/GenBank/DDBJ databases">
        <authorList>
            <person name="Gilroy R."/>
        </authorList>
    </citation>
    <scope>NUCLEOTIDE SEQUENCE</scope>
    <source>
        <strain evidence="10">CHK179-7159</strain>
    </source>
</reference>
<feature type="transmembrane region" description="Helical" evidence="9">
    <location>
        <begin position="128"/>
        <end position="150"/>
    </location>
</feature>
<dbReference type="InterPro" id="IPR003784">
    <property type="entry name" value="BioY"/>
</dbReference>
<feature type="transmembrane region" description="Helical" evidence="9">
    <location>
        <begin position="162"/>
        <end position="189"/>
    </location>
</feature>
<feature type="transmembrane region" description="Helical" evidence="9">
    <location>
        <begin position="87"/>
        <end position="107"/>
    </location>
</feature>
<dbReference type="Pfam" id="PF02632">
    <property type="entry name" value="BioY"/>
    <property type="match status" value="1"/>
</dbReference>
<evidence type="ECO:0000256" key="3">
    <source>
        <dbReference type="ARBA" id="ARBA00022448"/>
    </source>
</evidence>
<evidence type="ECO:0000313" key="11">
    <source>
        <dbReference type="Proteomes" id="UP000886858"/>
    </source>
</evidence>
<evidence type="ECO:0000256" key="1">
    <source>
        <dbReference type="ARBA" id="ARBA00004651"/>
    </source>
</evidence>
<dbReference type="PANTHER" id="PTHR34295:SF4">
    <property type="entry name" value="BIOTIN TRANSPORTER BIOY-RELATED"/>
    <property type="match status" value="1"/>
</dbReference>
<keyword evidence="5 9" id="KW-0812">Transmembrane</keyword>
<dbReference type="Gene3D" id="1.10.1760.20">
    <property type="match status" value="1"/>
</dbReference>
<reference evidence="10" key="1">
    <citation type="journal article" date="2021" name="PeerJ">
        <title>Extensive microbial diversity within the chicken gut microbiome revealed by metagenomics and culture.</title>
        <authorList>
            <person name="Gilroy R."/>
            <person name="Ravi A."/>
            <person name="Getino M."/>
            <person name="Pursley I."/>
            <person name="Horton D.L."/>
            <person name="Alikhan N.F."/>
            <person name="Baker D."/>
            <person name="Gharbi K."/>
            <person name="Hall N."/>
            <person name="Watson M."/>
            <person name="Adriaenssens E.M."/>
            <person name="Foster-Nyarko E."/>
            <person name="Jarju S."/>
            <person name="Secka A."/>
            <person name="Antonio M."/>
            <person name="Oren A."/>
            <person name="Chaudhuri R.R."/>
            <person name="La Ragione R."/>
            <person name="Hildebrand F."/>
            <person name="Pallen M.J."/>
        </authorList>
    </citation>
    <scope>NUCLEOTIDE SEQUENCE</scope>
    <source>
        <strain evidence="10">CHK179-7159</strain>
    </source>
</reference>
<comment type="subcellular location">
    <subcellularLocation>
        <location evidence="1 8">Cell membrane</location>
        <topology evidence="1 8">Multi-pass membrane protein</topology>
    </subcellularLocation>
</comment>
<dbReference type="GO" id="GO:0015225">
    <property type="term" value="F:biotin transmembrane transporter activity"/>
    <property type="evidence" value="ECO:0007669"/>
    <property type="project" value="UniProtKB-UniRule"/>
</dbReference>
<feature type="transmembrane region" description="Helical" evidence="9">
    <location>
        <begin position="56"/>
        <end position="81"/>
    </location>
</feature>
<evidence type="ECO:0000256" key="4">
    <source>
        <dbReference type="ARBA" id="ARBA00022475"/>
    </source>
</evidence>
<evidence type="ECO:0000256" key="7">
    <source>
        <dbReference type="ARBA" id="ARBA00023136"/>
    </source>
</evidence>
<dbReference type="PANTHER" id="PTHR34295">
    <property type="entry name" value="BIOTIN TRANSPORTER BIOY"/>
    <property type="match status" value="1"/>
</dbReference>
<protein>
    <recommendedName>
        <fullName evidence="8">Biotin transporter</fullName>
    </recommendedName>
</protein>
<name>A0A9D2I7H8_9FIRM</name>
<dbReference type="AlphaFoldDB" id="A0A9D2I7H8"/>
<evidence type="ECO:0000313" key="10">
    <source>
        <dbReference type="EMBL" id="HJA93158.1"/>
    </source>
</evidence>
<gene>
    <name evidence="10" type="ORF">H9717_08625</name>
</gene>
<keyword evidence="7 8" id="KW-0472">Membrane</keyword>
<accession>A0A9D2I7H8</accession>
<sequence length="211" mass="22067">MKSTKTMVITAMFAAVIAVLAQIAIPLPSGVPVTLQTFAVALTGVVLGAKRGSIATFVYILLGAVGVPVFSGFNGGLGAIVGKTGGFIWGFLFLAFFAGLGAAMMAGSADGDGKKVGEKKKPEKRKGTLSSMAAGFLIGILGLVICHVLGTAQFAILGNLSFWQAAVLVSVPYLVKDICSLFLACLLGLQVRKRLYRASFLQRPVRRKSLR</sequence>
<keyword evidence="6 9" id="KW-1133">Transmembrane helix</keyword>
<comment type="caution">
    <text evidence="10">The sequence shown here is derived from an EMBL/GenBank/DDBJ whole genome shotgun (WGS) entry which is preliminary data.</text>
</comment>
<evidence type="ECO:0000256" key="8">
    <source>
        <dbReference type="PIRNR" id="PIRNR016661"/>
    </source>
</evidence>
<organism evidence="10 11">
    <name type="scientific">Candidatus Eisenbergiella merdipullorum</name>
    <dbReference type="NCBI Taxonomy" id="2838553"/>
    <lineage>
        <taxon>Bacteria</taxon>
        <taxon>Bacillati</taxon>
        <taxon>Bacillota</taxon>
        <taxon>Clostridia</taxon>
        <taxon>Lachnospirales</taxon>
        <taxon>Lachnospiraceae</taxon>
        <taxon>Eisenbergiella</taxon>
    </lineage>
</organism>